<reference evidence="1 2" key="1">
    <citation type="submission" date="2015-07" db="EMBL/GenBank/DDBJ databases">
        <title>Genome sequencing project for genomic taxonomy and phylogenomics of Bacillus-like bacteria.</title>
        <authorList>
            <person name="Liu B."/>
            <person name="Wang J."/>
            <person name="Zhu Y."/>
            <person name="Liu G."/>
            <person name="Chen Q."/>
            <person name="Chen Z."/>
            <person name="Che J."/>
            <person name="Ge C."/>
            <person name="Shi H."/>
            <person name="Pan Z."/>
            <person name="Liu X."/>
        </authorList>
    </citation>
    <scope>NUCLEOTIDE SEQUENCE [LARGE SCALE GENOMIC DNA]</scope>
    <source>
        <strain evidence="1 2">DSM 54</strain>
    </source>
</reference>
<evidence type="ECO:0000313" key="1">
    <source>
        <dbReference type="EMBL" id="KOY83021.1"/>
    </source>
</evidence>
<proteinExistence type="predicted"/>
<keyword evidence="2" id="KW-1185">Reference proteome</keyword>
<comment type="caution">
    <text evidence="1">The sequence shown here is derived from an EMBL/GenBank/DDBJ whole genome shotgun (WGS) entry which is preliminary data.</text>
</comment>
<gene>
    <name evidence="1" type="ORF">ADM90_06855</name>
</gene>
<dbReference type="AlphaFoldDB" id="A0A0N0CWE9"/>
<name>A0A0N0CWE9_9BACI</name>
<organism evidence="1 2">
    <name type="scientific">Lysinibacillus macroides</name>
    <dbReference type="NCBI Taxonomy" id="33935"/>
    <lineage>
        <taxon>Bacteria</taxon>
        <taxon>Bacillati</taxon>
        <taxon>Bacillota</taxon>
        <taxon>Bacilli</taxon>
        <taxon>Bacillales</taxon>
        <taxon>Bacillaceae</taxon>
        <taxon>Lysinibacillus</taxon>
    </lineage>
</organism>
<dbReference type="Proteomes" id="UP000037977">
    <property type="component" value="Unassembled WGS sequence"/>
</dbReference>
<dbReference type="PATRIC" id="fig|33935.3.peg.812"/>
<dbReference type="EMBL" id="LGCI01000005">
    <property type="protein sequence ID" value="KOY83021.1"/>
    <property type="molecule type" value="Genomic_DNA"/>
</dbReference>
<protein>
    <submittedName>
        <fullName evidence="1">Uncharacterized protein</fullName>
    </submittedName>
</protein>
<accession>A0A0N0CWE9</accession>
<dbReference type="STRING" id="33935.ADM90_06855"/>
<evidence type="ECO:0000313" key="2">
    <source>
        <dbReference type="Proteomes" id="UP000037977"/>
    </source>
</evidence>
<sequence length="229" mass="25793">MPTLKNGVNCKMETTNQLELNITTAATFEDDDIKQTIIEYGNNFKALEQYVKNATNSINELDDNLLYKVGHILWNKTPASGSFVGWIVTREGIHAKQWLANKKYNVGNLVKPPIDNGGLYECVVEGQSSTTPPVFLNTLNQEFYDVAGATWRSEFNYEVGDLTFPINGGKLYYYICETAGYSSTTEPVWSSVQNDTAFIDGTVVWRKAKNIIWKKVGTNCEFRPFGKIE</sequence>